<organism evidence="1">
    <name type="scientific">Tanacetum cinerariifolium</name>
    <name type="common">Dalmatian daisy</name>
    <name type="synonym">Chrysanthemum cinerariifolium</name>
    <dbReference type="NCBI Taxonomy" id="118510"/>
    <lineage>
        <taxon>Eukaryota</taxon>
        <taxon>Viridiplantae</taxon>
        <taxon>Streptophyta</taxon>
        <taxon>Embryophyta</taxon>
        <taxon>Tracheophyta</taxon>
        <taxon>Spermatophyta</taxon>
        <taxon>Magnoliopsida</taxon>
        <taxon>eudicotyledons</taxon>
        <taxon>Gunneridae</taxon>
        <taxon>Pentapetalae</taxon>
        <taxon>asterids</taxon>
        <taxon>campanulids</taxon>
        <taxon>Asterales</taxon>
        <taxon>Asteraceae</taxon>
        <taxon>Asteroideae</taxon>
        <taxon>Anthemideae</taxon>
        <taxon>Anthemidinae</taxon>
        <taxon>Tanacetum</taxon>
    </lineage>
</organism>
<protein>
    <submittedName>
        <fullName evidence="1">Retrotransposon protein, putative, unclassified</fullName>
    </submittedName>
</protein>
<reference evidence="1" key="1">
    <citation type="journal article" date="2019" name="Sci. Rep.">
        <title>Draft genome of Tanacetum cinerariifolium, the natural source of mosquito coil.</title>
        <authorList>
            <person name="Yamashiro T."/>
            <person name="Shiraishi A."/>
            <person name="Satake H."/>
            <person name="Nakayama K."/>
        </authorList>
    </citation>
    <scope>NUCLEOTIDE SEQUENCE</scope>
</reference>
<sequence>MFDEYFLPPPKFLSRMLPTVALVPDNTTSTPSSTFIDQDASLASTSPTSIDTQSPVISQGVEELLQSVQFNNDPFHDILTLEPSSEESSSNTKYALETLKKYGMDSSDPVDTLMVERTILDKDLQGTPVDPTYFCGKAYRKALKYGKTDPSIHTRNLKYGSLKSTAISSTETKYIALSGCCAQIIWIRSQLTDYGLAFNMIPLYCDNKSAINLCCNNVQHSRSKHIDVIYHFIKDQAKNGVVELYVVRT</sequence>
<comment type="caution">
    <text evidence="1">The sequence shown here is derived from an EMBL/GenBank/DDBJ whole genome shotgun (WGS) entry which is preliminary data.</text>
</comment>
<name>A0A699KMZ5_TANCI</name>
<evidence type="ECO:0000313" key="1">
    <source>
        <dbReference type="EMBL" id="GFA97754.1"/>
    </source>
</evidence>
<dbReference type="CDD" id="cd09272">
    <property type="entry name" value="RNase_HI_RT_Ty1"/>
    <property type="match status" value="1"/>
</dbReference>
<accession>A0A699KMZ5</accession>
<dbReference type="PANTHER" id="PTHR11439:SF442">
    <property type="entry name" value="CYSTEINE-RICH RLK (RECEPTOR-LIKE PROTEIN KINASE) 8"/>
    <property type="match status" value="1"/>
</dbReference>
<gene>
    <name evidence="1" type="ORF">Tci_669726</name>
</gene>
<dbReference type="AlphaFoldDB" id="A0A699KMZ5"/>
<dbReference type="EMBL" id="BKCJ010526087">
    <property type="protein sequence ID" value="GFA97754.1"/>
    <property type="molecule type" value="Genomic_DNA"/>
</dbReference>
<dbReference type="PANTHER" id="PTHR11439">
    <property type="entry name" value="GAG-POL-RELATED RETROTRANSPOSON"/>
    <property type="match status" value="1"/>
</dbReference>
<proteinExistence type="predicted"/>